<feature type="coiled-coil region" evidence="1">
    <location>
        <begin position="85"/>
        <end position="112"/>
    </location>
</feature>
<gene>
    <name evidence="2" type="ORF">PENTCL1PPCAC_21087</name>
</gene>
<protein>
    <submittedName>
        <fullName evidence="2">Uncharacterized protein</fullName>
    </submittedName>
</protein>
<evidence type="ECO:0000256" key="1">
    <source>
        <dbReference type="SAM" id="Coils"/>
    </source>
</evidence>
<accession>A0AAV5TXT6</accession>
<proteinExistence type="predicted"/>
<dbReference type="Proteomes" id="UP001432027">
    <property type="component" value="Unassembled WGS sequence"/>
</dbReference>
<keyword evidence="1" id="KW-0175">Coiled coil</keyword>
<keyword evidence="3" id="KW-1185">Reference proteome</keyword>
<evidence type="ECO:0000313" key="3">
    <source>
        <dbReference type="Proteomes" id="UP001432027"/>
    </source>
</evidence>
<dbReference type="EMBL" id="BTSX01000005">
    <property type="protein sequence ID" value="GMS98912.1"/>
    <property type="molecule type" value="Genomic_DNA"/>
</dbReference>
<feature type="non-terminal residue" evidence="2">
    <location>
        <position position="116"/>
    </location>
</feature>
<organism evidence="2 3">
    <name type="scientific">Pristionchus entomophagus</name>
    <dbReference type="NCBI Taxonomy" id="358040"/>
    <lineage>
        <taxon>Eukaryota</taxon>
        <taxon>Metazoa</taxon>
        <taxon>Ecdysozoa</taxon>
        <taxon>Nematoda</taxon>
        <taxon>Chromadorea</taxon>
        <taxon>Rhabditida</taxon>
        <taxon>Rhabditina</taxon>
        <taxon>Diplogasteromorpha</taxon>
        <taxon>Diplogasteroidea</taxon>
        <taxon>Neodiplogasteridae</taxon>
        <taxon>Pristionchus</taxon>
    </lineage>
</organism>
<feature type="non-terminal residue" evidence="2">
    <location>
        <position position="1"/>
    </location>
</feature>
<comment type="caution">
    <text evidence="2">The sequence shown here is derived from an EMBL/GenBank/DDBJ whole genome shotgun (WGS) entry which is preliminary data.</text>
</comment>
<evidence type="ECO:0000313" key="2">
    <source>
        <dbReference type="EMBL" id="GMS98912.1"/>
    </source>
</evidence>
<sequence>KCYNATDMQDSCITTTHDDIPIKLCCCASSLCNVETEPPPTEMTIAERWKDLERRAELARIEEVERRKEVARLAGETQKTEAERRKEAVRLREEEKKKAANMIKEFMRLRGERRME</sequence>
<dbReference type="AlphaFoldDB" id="A0AAV5TXT6"/>
<reference evidence="2" key="1">
    <citation type="submission" date="2023-10" db="EMBL/GenBank/DDBJ databases">
        <title>Genome assembly of Pristionchus species.</title>
        <authorList>
            <person name="Yoshida K."/>
            <person name="Sommer R.J."/>
        </authorList>
    </citation>
    <scope>NUCLEOTIDE SEQUENCE</scope>
    <source>
        <strain evidence="2">RS0144</strain>
    </source>
</reference>
<name>A0AAV5TXT6_9BILA</name>